<reference evidence="2 3" key="1">
    <citation type="submission" date="2019-06" db="EMBL/GenBank/DDBJ databases">
        <title>Draft genomes of female and male turbot (Scophthalmus maximus).</title>
        <authorList>
            <person name="Xu H."/>
            <person name="Xu X.-W."/>
            <person name="Shao C."/>
            <person name="Chen S."/>
        </authorList>
    </citation>
    <scope>NUCLEOTIDE SEQUENCE [LARGE SCALE GENOMIC DNA]</scope>
    <source>
        <strain evidence="2">Ysfricsl-2016a</strain>
        <tissue evidence="2">Blood</tissue>
    </source>
</reference>
<gene>
    <name evidence="2" type="ORF">F2P81_026244</name>
</gene>
<dbReference type="EMBL" id="VEVO01006000">
    <property type="protein sequence ID" value="KAF0021503.1"/>
    <property type="molecule type" value="Genomic_DNA"/>
</dbReference>
<comment type="caution">
    <text evidence="2">The sequence shown here is derived from an EMBL/GenBank/DDBJ whole genome shotgun (WGS) entry which is preliminary data.</text>
</comment>
<accession>A0A6A4RI17</accession>
<dbReference type="Proteomes" id="UP000438429">
    <property type="component" value="Unassembled WGS sequence"/>
</dbReference>
<organism evidence="2 3">
    <name type="scientific">Scophthalmus maximus</name>
    <name type="common">Turbot</name>
    <name type="synonym">Psetta maxima</name>
    <dbReference type="NCBI Taxonomy" id="52904"/>
    <lineage>
        <taxon>Eukaryota</taxon>
        <taxon>Metazoa</taxon>
        <taxon>Chordata</taxon>
        <taxon>Craniata</taxon>
        <taxon>Vertebrata</taxon>
        <taxon>Euteleostomi</taxon>
        <taxon>Actinopterygii</taxon>
        <taxon>Neopterygii</taxon>
        <taxon>Teleostei</taxon>
        <taxon>Neoteleostei</taxon>
        <taxon>Acanthomorphata</taxon>
        <taxon>Carangaria</taxon>
        <taxon>Pleuronectiformes</taxon>
        <taxon>Pleuronectoidei</taxon>
        <taxon>Scophthalmidae</taxon>
        <taxon>Scophthalmus</taxon>
    </lineage>
</organism>
<evidence type="ECO:0000256" key="1">
    <source>
        <dbReference type="SAM" id="MobiDB-lite"/>
    </source>
</evidence>
<name>A0A6A4RI17_SCOMX</name>
<sequence>MGSRRPQGCGSGSSGTDGRVTGRVSMLLTVPEPLDDWLPEVGPLEEPEPGWDWVFDWRDRDREDDETDDVMDQ</sequence>
<proteinExistence type="predicted"/>
<evidence type="ECO:0000313" key="2">
    <source>
        <dbReference type="EMBL" id="KAF0021503.1"/>
    </source>
</evidence>
<feature type="region of interest" description="Disordered" evidence="1">
    <location>
        <begin position="1"/>
        <end position="23"/>
    </location>
</feature>
<dbReference type="AlphaFoldDB" id="A0A6A4RI17"/>
<protein>
    <submittedName>
        <fullName evidence="2">Uncharacterized protein</fullName>
    </submittedName>
</protein>
<evidence type="ECO:0000313" key="3">
    <source>
        <dbReference type="Proteomes" id="UP000438429"/>
    </source>
</evidence>